<dbReference type="EMBL" id="LYND01000070">
    <property type="protein sequence ID" value="ODA10506.1"/>
    <property type="molecule type" value="Genomic_DNA"/>
</dbReference>
<accession>A0ABX2ZG04</accession>
<keyword evidence="1" id="KW-0749">Sporulation</keyword>
<reference evidence="3" key="1">
    <citation type="submission" date="2016-05" db="EMBL/GenBank/DDBJ databases">
        <title>Whole genome shotgun sequencing of cultured foodborne pathogen.</title>
        <authorList>
            <person name="Zheng J."/>
            <person name="Timme R."/>
            <person name="Allard M."/>
            <person name="Strain E."/>
            <person name="Luo Y."/>
            <person name="Brown E."/>
        </authorList>
    </citation>
    <scope>NUCLEOTIDE SEQUENCE [LARGE SCALE GENOMIC DNA]</scope>
    <source>
        <strain evidence="3">CFSAN034343</strain>
    </source>
</reference>
<keyword evidence="3" id="KW-1185">Reference proteome</keyword>
<organism evidence="2 3">
    <name type="scientific">Paenibacillus polymyxa</name>
    <name type="common">Bacillus polymyxa</name>
    <dbReference type="NCBI Taxonomy" id="1406"/>
    <lineage>
        <taxon>Bacteria</taxon>
        <taxon>Bacillati</taxon>
        <taxon>Bacillota</taxon>
        <taxon>Bacilli</taxon>
        <taxon>Bacillales</taxon>
        <taxon>Paenibacillaceae</taxon>
        <taxon>Paenibacillus</taxon>
    </lineage>
</organism>
<dbReference type="Proteomes" id="UP000094974">
    <property type="component" value="Unassembled WGS sequence"/>
</dbReference>
<dbReference type="RefSeq" id="WP_068938687.1">
    <property type="nucleotide sequence ID" value="NZ_LYND01000070.1"/>
</dbReference>
<evidence type="ECO:0000313" key="2">
    <source>
        <dbReference type="EMBL" id="ODA10506.1"/>
    </source>
</evidence>
<gene>
    <name evidence="2" type="ORF">A7312_29165</name>
</gene>
<proteinExistence type="predicted"/>
<name>A0ABX2ZG04_PAEPO</name>
<evidence type="ECO:0000313" key="3">
    <source>
        <dbReference type="Proteomes" id="UP000094974"/>
    </source>
</evidence>
<feature type="non-terminal residue" evidence="2">
    <location>
        <position position="1"/>
    </location>
</feature>
<evidence type="ECO:0000256" key="1">
    <source>
        <dbReference type="ARBA" id="ARBA00022969"/>
    </source>
</evidence>
<sequence length="51" mass="5685">LVHPIVSALQSREEQMLPGLDALFELLWQHASDSEKNEMLKTLEGGLNPAQ</sequence>
<dbReference type="Pfam" id="PF14098">
    <property type="entry name" value="SSPI"/>
    <property type="match status" value="1"/>
</dbReference>
<protein>
    <submittedName>
        <fullName evidence="2">Small acid-soluble spore protein SspI</fullName>
    </submittedName>
</protein>
<comment type="caution">
    <text evidence="2">The sequence shown here is derived from an EMBL/GenBank/DDBJ whole genome shotgun (WGS) entry which is preliminary data.</text>
</comment>
<dbReference type="InterPro" id="IPR017525">
    <property type="entry name" value="SspI"/>
</dbReference>